<feature type="compositionally biased region" description="Polar residues" evidence="1">
    <location>
        <begin position="17"/>
        <end position="35"/>
    </location>
</feature>
<feature type="region of interest" description="Disordered" evidence="1">
    <location>
        <begin position="1"/>
        <end position="35"/>
    </location>
</feature>
<accession>A0A8H7PPV2</accession>
<gene>
    <name evidence="2" type="ORF">INT43_003210</name>
</gene>
<organism evidence="2 3">
    <name type="scientific">Mortierella isabellina</name>
    <name type="common">Filamentous fungus</name>
    <name type="synonym">Umbelopsis isabellina</name>
    <dbReference type="NCBI Taxonomy" id="91625"/>
    <lineage>
        <taxon>Eukaryota</taxon>
        <taxon>Fungi</taxon>
        <taxon>Fungi incertae sedis</taxon>
        <taxon>Mucoromycota</taxon>
        <taxon>Mucoromycotina</taxon>
        <taxon>Umbelopsidomycetes</taxon>
        <taxon>Umbelopsidales</taxon>
        <taxon>Umbelopsidaceae</taxon>
        <taxon>Umbelopsis</taxon>
    </lineage>
</organism>
<feature type="region of interest" description="Disordered" evidence="1">
    <location>
        <begin position="358"/>
        <end position="423"/>
    </location>
</feature>
<evidence type="ECO:0000313" key="3">
    <source>
        <dbReference type="Proteomes" id="UP000654370"/>
    </source>
</evidence>
<feature type="compositionally biased region" description="Basic and acidic residues" evidence="1">
    <location>
        <begin position="363"/>
        <end position="377"/>
    </location>
</feature>
<dbReference type="Proteomes" id="UP000654370">
    <property type="component" value="Unassembled WGS sequence"/>
</dbReference>
<evidence type="ECO:0000256" key="1">
    <source>
        <dbReference type="SAM" id="MobiDB-lite"/>
    </source>
</evidence>
<feature type="compositionally biased region" description="Basic residues" evidence="1">
    <location>
        <begin position="299"/>
        <end position="308"/>
    </location>
</feature>
<evidence type="ECO:0000313" key="2">
    <source>
        <dbReference type="EMBL" id="KAG2177963.1"/>
    </source>
</evidence>
<feature type="compositionally biased region" description="Basic and acidic residues" evidence="1">
    <location>
        <begin position="394"/>
        <end position="407"/>
    </location>
</feature>
<dbReference type="EMBL" id="JAEPQZ010000008">
    <property type="protein sequence ID" value="KAG2177963.1"/>
    <property type="molecule type" value="Genomic_DNA"/>
</dbReference>
<feature type="compositionally biased region" description="Basic and acidic residues" evidence="1">
    <location>
        <begin position="309"/>
        <end position="318"/>
    </location>
</feature>
<dbReference type="OrthoDB" id="1684416at2759"/>
<dbReference type="AlphaFoldDB" id="A0A8H7PPV2"/>
<reference evidence="2" key="1">
    <citation type="submission" date="2020-12" db="EMBL/GenBank/DDBJ databases">
        <title>Metabolic potential, ecology and presence of endohyphal bacteria is reflected in genomic diversity of Mucoromycotina.</title>
        <authorList>
            <person name="Muszewska A."/>
            <person name="Okrasinska A."/>
            <person name="Steczkiewicz K."/>
            <person name="Drgas O."/>
            <person name="Orlowska M."/>
            <person name="Perlinska-Lenart U."/>
            <person name="Aleksandrzak-Piekarczyk T."/>
            <person name="Szatraj K."/>
            <person name="Zielenkiewicz U."/>
            <person name="Pilsyk S."/>
            <person name="Malc E."/>
            <person name="Mieczkowski P."/>
            <person name="Kruszewska J.S."/>
            <person name="Biernat P."/>
            <person name="Pawlowska J."/>
        </authorList>
    </citation>
    <scope>NUCLEOTIDE SEQUENCE</scope>
    <source>
        <strain evidence="2">WA0000067209</strain>
    </source>
</reference>
<keyword evidence="3" id="KW-1185">Reference proteome</keyword>
<feature type="region of interest" description="Disordered" evidence="1">
    <location>
        <begin position="299"/>
        <end position="335"/>
    </location>
</feature>
<feature type="region of interest" description="Disordered" evidence="1">
    <location>
        <begin position="64"/>
        <end position="103"/>
    </location>
</feature>
<sequence>MLGTDSPTRLLPHSEYNVENTAPRTTDSYSQSFYSPISPLDKLGASKRLSSMKRLSSPNLWRIRDSQPLQTVQNASFTNDNDENDKNDSIRPEHLPHLESPLAKDDKLYVSKEIDHHEIDEAPKLLDNKHTVNNAEGRVVNSKPKAAKKPMPSYMRFTEAYKRSKGLIADEEEERELHHYRSADNFNKRTGHNTKALLGPKSAAGISVRVLKNKKHTVPQPFHFHSSLRAHVVQESSDNQKDGDEPFVSLALRIKQFEENIAGRGYEHGVKDKELKHDSEIITTRHIVPRSPRLLTKIRHSQGHHHSHEAHDNTEKVSQKPAGRAGSSGLTADRDRKLARSAQYIATKPPILHTALRASHATSRADAEMGKSVDTQRKPNASVLKRKRQQDASQDEHHKRQRRDATTKKQPAAFVPTVPQPFSFQTDLRGQHYQDQFMEKLEMWRQRDNGSHDIHAKPAPHYPPPIAIKRSVKPLTAAQEVVLHSEIRALERKTTEDDKKLKAKLAALEHESSNRSRHV</sequence>
<proteinExistence type="predicted"/>
<name>A0A8H7PPV2_MORIS</name>
<feature type="compositionally biased region" description="Basic and acidic residues" evidence="1">
    <location>
        <begin position="84"/>
        <end position="103"/>
    </location>
</feature>
<comment type="caution">
    <text evidence="2">The sequence shown here is derived from an EMBL/GenBank/DDBJ whole genome shotgun (WGS) entry which is preliminary data.</text>
</comment>
<protein>
    <submittedName>
        <fullName evidence="2">Uncharacterized protein</fullName>
    </submittedName>
</protein>
<feature type="compositionally biased region" description="Polar residues" evidence="1">
    <location>
        <begin position="67"/>
        <end position="79"/>
    </location>
</feature>